<dbReference type="EMBL" id="NHRY01000062">
    <property type="protein sequence ID" value="PPQ36092.1"/>
    <property type="molecule type" value="Genomic_DNA"/>
</dbReference>
<dbReference type="Proteomes" id="UP000239724">
    <property type="component" value="Unassembled WGS sequence"/>
</dbReference>
<dbReference type="SUPFAM" id="SSF52402">
    <property type="entry name" value="Adenine nucleotide alpha hydrolases-like"/>
    <property type="match status" value="2"/>
</dbReference>
<name>A0A2S6NLB9_RHOGL</name>
<evidence type="ECO:0008006" key="3">
    <source>
        <dbReference type="Google" id="ProtNLM"/>
    </source>
</evidence>
<dbReference type="CDD" id="cd00293">
    <property type="entry name" value="USP-like"/>
    <property type="match status" value="1"/>
</dbReference>
<dbReference type="RefSeq" id="WP_104517882.1">
    <property type="nucleotide sequence ID" value="NZ_NHRY01000062.1"/>
</dbReference>
<evidence type="ECO:0000313" key="2">
    <source>
        <dbReference type="Proteomes" id="UP000239724"/>
    </source>
</evidence>
<sequence>MTYATVMVNLEIGCSNTGVMNAAAALAERFGAGVVGIAACHPMPIIYTDGYYVPQELIQQDRSQIDRDMQAAEAEFRDALQGRARTVAWRSAVTMDPLAGYIANEARCADVVVTAASADTPSDLTRRVNPSDLLMQMGRPVLVVPAAVRVPKLDRVLVAWKDAREPRRAVADALPLLRKAAHVTVAAIAAADALNAAEAQVADVIAWLAGHGVGAVPAISRPLGDDAAQLQSIAREQEAGVIVAGAYGHSRLREWALGGVTRHLLLHGQGCALLSH</sequence>
<protein>
    <recommendedName>
        <fullName evidence="3">UspA domain-containing protein</fullName>
    </recommendedName>
</protein>
<keyword evidence="2" id="KW-1185">Reference proteome</keyword>
<comment type="caution">
    <text evidence="1">The sequence shown here is derived from an EMBL/GenBank/DDBJ whole genome shotgun (WGS) entry which is preliminary data.</text>
</comment>
<organism evidence="1 2">
    <name type="scientific">Rhodopila globiformis</name>
    <name type="common">Rhodopseudomonas globiformis</name>
    <dbReference type="NCBI Taxonomy" id="1071"/>
    <lineage>
        <taxon>Bacteria</taxon>
        <taxon>Pseudomonadati</taxon>
        <taxon>Pseudomonadota</taxon>
        <taxon>Alphaproteobacteria</taxon>
        <taxon>Acetobacterales</taxon>
        <taxon>Acetobacteraceae</taxon>
        <taxon>Rhodopila</taxon>
    </lineage>
</organism>
<reference evidence="1 2" key="1">
    <citation type="journal article" date="2018" name="Arch. Microbiol.">
        <title>New insights into the metabolic potential of the phototrophic purple bacterium Rhodopila globiformis DSM 161(T) from its draft genome sequence and evidence for a vanadium-dependent nitrogenase.</title>
        <authorList>
            <person name="Imhoff J.F."/>
            <person name="Rahn T."/>
            <person name="Kunzel S."/>
            <person name="Neulinger S.C."/>
        </authorList>
    </citation>
    <scope>NUCLEOTIDE SEQUENCE [LARGE SCALE GENOMIC DNA]</scope>
    <source>
        <strain evidence="1 2">DSM 161</strain>
    </source>
</reference>
<dbReference type="Gene3D" id="3.40.50.12370">
    <property type="match status" value="1"/>
</dbReference>
<accession>A0A2S6NLB9</accession>
<proteinExistence type="predicted"/>
<dbReference type="OrthoDB" id="9804721at2"/>
<evidence type="ECO:0000313" key="1">
    <source>
        <dbReference type="EMBL" id="PPQ36092.1"/>
    </source>
</evidence>
<dbReference type="AlphaFoldDB" id="A0A2S6NLB9"/>
<gene>
    <name evidence="1" type="ORF">CCS01_05695</name>
</gene>